<evidence type="ECO:0000256" key="1">
    <source>
        <dbReference type="ARBA" id="ARBA00001541"/>
    </source>
</evidence>
<sequence>MFNRYHNPVEPEYTSRFTKHSLSDQELAKVSRLIYQRAGIVLTSQKRDMVVNRLSRRLRDLNLSDFNEYIALLEAHPTGEEWQTFINALTTNLTSFFREAYHFPVLAEHARLRAAGYCVWCNAASTGEEAYSIAMTLEESLGPNNIGPRVWATDIDTAVLGKAQMGIYRLADIDCLTKDQKKNHFLRGTGINQDRVRVKQSLRSAVHFKQLNLLDCSWDVPAPFDAIFCRNVMIYFDRKTQQQLLTRFAKMLKPGGLLFVGHSENFVHLASPFRLRGQSVYALEAKNR</sequence>
<dbReference type="PROSITE" id="PS50123">
    <property type="entry name" value="CHER"/>
    <property type="match status" value="1"/>
</dbReference>
<dbReference type="SUPFAM" id="SSF53335">
    <property type="entry name" value="S-adenosyl-L-methionine-dependent methyltransferases"/>
    <property type="match status" value="1"/>
</dbReference>
<keyword evidence="2 5" id="KW-0489">Methyltransferase</keyword>
<dbReference type="InterPro" id="IPR029063">
    <property type="entry name" value="SAM-dependent_MTases_sf"/>
</dbReference>
<dbReference type="Proteomes" id="UP000193785">
    <property type="component" value="Unassembled WGS sequence"/>
</dbReference>
<name>A0ABX3UVX6_9GAMM</name>
<dbReference type="Gene3D" id="1.10.155.10">
    <property type="entry name" value="Chemotaxis receptor methyltransferase CheR, N-terminal domain"/>
    <property type="match status" value="1"/>
</dbReference>
<evidence type="ECO:0000256" key="5">
    <source>
        <dbReference type="PIRNR" id="PIRNR000410"/>
    </source>
</evidence>
<dbReference type="SMART" id="SM00138">
    <property type="entry name" value="MeTrc"/>
    <property type="match status" value="1"/>
</dbReference>
<dbReference type="Pfam" id="PF03705">
    <property type="entry name" value="CheR_N"/>
    <property type="match status" value="1"/>
</dbReference>
<dbReference type="CDD" id="cd02440">
    <property type="entry name" value="AdoMet_MTases"/>
    <property type="match status" value="1"/>
</dbReference>
<dbReference type="PANTHER" id="PTHR24422">
    <property type="entry name" value="CHEMOTAXIS PROTEIN METHYLTRANSFERASE"/>
    <property type="match status" value="1"/>
</dbReference>
<dbReference type="EC" id="2.1.1.80" evidence="5"/>
<evidence type="ECO:0000259" key="6">
    <source>
        <dbReference type="PROSITE" id="PS50123"/>
    </source>
</evidence>
<dbReference type="PIRSF" id="PIRSF000410">
    <property type="entry name" value="CheR"/>
    <property type="match status" value="1"/>
</dbReference>
<dbReference type="RefSeq" id="WP_084882179.1">
    <property type="nucleotide sequence ID" value="NZ_MLJJ01000004.1"/>
</dbReference>
<evidence type="ECO:0000256" key="2">
    <source>
        <dbReference type="ARBA" id="ARBA00022603"/>
    </source>
</evidence>
<comment type="catalytic activity">
    <reaction evidence="1 5">
        <text>L-glutamyl-[protein] + S-adenosyl-L-methionine = [protein]-L-glutamate 5-O-methyl ester + S-adenosyl-L-homocysteine</text>
        <dbReference type="Rhea" id="RHEA:24452"/>
        <dbReference type="Rhea" id="RHEA-COMP:10208"/>
        <dbReference type="Rhea" id="RHEA-COMP:10311"/>
        <dbReference type="ChEBI" id="CHEBI:29973"/>
        <dbReference type="ChEBI" id="CHEBI:57856"/>
        <dbReference type="ChEBI" id="CHEBI:59789"/>
        <dbReference type="ChEBI" id="CHEBI:82795"/>
        <dbReference type="EC" id="2.1.1.80"/>
    </reaction>
</comment>
<dbReference type="Gene3D" id="3.40.50.150">
    <property type="entry name" value="Vaccinia Virus protein VP39"/>
    <property type="match status" value="1"/>
</dbReference>
<feature type="domain" description="CheR-type methyltransferase" evidence="6">
    <location>
        <begin position="15"/>
        <end position="286"/>
    </location>
</feature>
<dbReference type="InterPro" id="IPR026024">
    <property type="entry name" value="Chemotaxis_MeTrfase_CheR"/>
</dbReference>
<proteinExistence type="predicted"/>
<keyword evidence="3 5" id="KW-0808">Transferase</keyword>
<dbReference type="InterPro" id="IPR050903">
    <property type="entry name" value="Bact_Chemotaxis_MeTrfase"/>
</dbReference>
<reference evidence="7 8" key="1">
    <citation type="journal article" date="2017" name="Antonie Van Leeuwenhoek">
        <title>Phylogenomic resolution of the bacterial genus Pantoea and its relationship with Erwinia and Tatumella.</title>
        <authorList>
            <person name="Palmer M."/>
            <person name="Steenkamp E.T."/>
            <person name="Coetzee M.P."/>
            <person name="Chan W.Y."/>
            <person name="van Zyl E."/>
            <person name="De Maayer P."/>
            <person name="Coutinho T.A."/>
            <person name="Blom J."/>
            <person name="Smits T.H."/>
            <person name="Duffy B."/>
            <person name="Venter S.N."/>
        </authorList>
    </citation>
    <scope>NUCLEOTIDE SEQUENCE [LARGE SCALE GENOMIC DNA]</scope>
    <source>
        <strain evidence="7 8">LMG 5345</strain>
    </source>
</reference>
<organism evidence="7 8">
    <name type="scientific">Pantoea septica</name>
    <dbReference type="NCBI Taxonomy" id="472695"/>
    <lineage>
        <taxon>Bacteria</taxon>
        <taxon>Pseudomonadati</taxon>
        <taxon>Pseudomonadota</taxon>
        <taxon>Gammaproteobacteria</taxon>
        <taxon>Enterobacterales</taxon>
        <taxon>Erwiniaceae</taxon>
        <taxon>Pantoea</taxon>
    </lineage>
</organism>
<dbReference type="PANTHER" id="PTHR24422:SF19">
    <property type="entry name" value="CHEMOTAXIS PROTEIN METHYLTRANSFERASE"/>
    <property type="match status" value="1"/>
</dbReference>
<dbReference type="InterPro" id="IPR036804">
    <property type="entry name" value="CheR_N_sf"/>
</dbReference>
<gene>
    <name evidence="7" type="ORF">HA46_03350</name>
</gene>
<evidence type="ECO:0000313" key="8">
    <source>
        <dbReference type="Proteomes" id="UP000193785"/>
    </source>
</evidence>
<dbReference type="SUPFAM" id="SSF47757">
    <property type="entry name" value="Chemotaxis receptor methyltransferase CheR, N-terminal domain"/>
    <property type="match status" value="1"/>
</dbReference>
<keyword evidence="8" id="KW-1185">Reference proteome</keyword>
<evidence type="ECO:0000256" key="4">
    <source>
        <dbReference type="ARBA" id="ARBA00022691"/>
    </source>
</evidence>
<evidence type="ECO:0000313" key="7">
    <source>
        <dbReference type="EMBL" id="ORN02597.1"/>
    </source>
</evidence>
<comment type="caution">
    <text evidence="7">The sequence shown here is derived from an EMBL/GenBank/DDBJ whole genome shotgun (WGS) entry which is preliminary data.</text>
</comment>
<keyword evidence="4 5" id="KW-0949">S-adenosyl-L-methionine</keyword>
<dbReference type="InterPro" id="IPR000780">
    <property type="entry name" value="CheR_MeTrfase"/>
</dbReference>
<accession>A0ABX3UVX6</accession>
<evidence type="ECO:0000256" key="3">
    <source>
        <dbReference type="ARBA" id="ARBA00022679"/>
    </source>
</evidence>
<dbReference type="Pfam" id="PF01739">
    <property type="entry name" value="CheR"/>
    <property type="match status" value="1"/>
</dbReference>
<dbReference type="EMBL" id="MLJJ01000004">
    <property type="protein sequence ID" value="ORN02597.1"/>
    <property type="molecule type" value="Genomic_DNA"/>
</dbReference>
<dbReference type="PRINTS" id="PR00996">
    <property type="entry name" value="CHERMTFRASE"/>
</dbReference>
<protein>
    <recommendedName>
        <fullName evidence="5">Chemotaxis protein methyltransferase</fullName>
        <ecNumber evidence="5">2.1.1.80</ecNumber>
    </recommendedName>
</protein>
<comment type="function">
    <text evidence="5">Methylation of the membrane-bound methyl-accepting chemotaxis proteins (MCP) to form gamma-glutamyl methyl ester residues in MCP.</text>
</comment>
<dbReference type="InterPro" id="IPR022642">
    <property type="entry name" value="CheR_C"/>
</dbReference>
<dbReference type="InterPro" id="IPR022641">
    <property type="entry name" value="CheR_N"/>
</dbReference>